<feature type="transmembrane region" description="Helical" evidence="1">
    <location>
        <begin position="120"/>
        <end position="142"/>
    </location>
</feature>
<dbReference type="RefSeq" id="XP_022322881.1">
    <property type="nucleotide sequence ID" value="XM_022467173.1"/>
</dbReference>
<evidence type="ECO:0000313" key="2">
    <source>
        <dbReference type="Proteomes" id="UP000694844"/>
    </source>
</evidence>
<sequence length="301" mass="34356">MHSFKLRGIFGLSRNICHISIKRNISSHQFKGHGYLSSKYFVNIKSRRDSLKFSWHCCANLPFSTPVNCFHSAHKDRTVVELLENGEEILPSDVGLCTYTPTGAYTFLLESLHESLHIDWQLSIILSSVLIRIGIIPVKMLLQRWQQRNTFLLTTMHNSLLLKKKDSPNFKDLEKLKNGIFNQSIKQGIIFFLCRYFAEIMALNVFATSIESIMAVLGHDYLAGYLSTATWSAIAILSLWSSVALLGYGKIRTLPIQTVILIPIYILLFVVIIPVTYQSFLIPMFFTSMLLKRVKLNYGRG</sequence>
<evidence type="ECO:0000313" key="3">
    <source>
        <dbReference type="RefSeq" id="XP_022322881.1"/>
    </source>
</evidence>
<reference evidence="2" key="1">
    <citation type="submission" date="2024-06" db="UniProtKB">
        <authorList>
            <consortium name="RefSeq"/>
        </authorList>
    </citation>
    <scope>NUCLEOTIDE SEQUENCE [LARGE SCALE GENOMIC DNA]</scope>
</reference>
<proteinExistence type="predicted"/>
<dbReference type="KEGG" id="cvn:111124318"/>
<keyword evidence="2" id="KW-1185">Reference proteome</keyword>
<gene>
    <name evidence="3" type="primary">LOC111124318</name>
</gene>
<evidence type="ECO:0000256" key="1">
    <source>
        <dbReference type="SAM" id="Phobius"/>
    </source>
</evidence>
<keyword evidence="1" id="KW-0812">Transmembrane</keyword>
<keyword evidence="1" id="KW-1133">Transmembrane helix</keyword>
<dbReference type="Proteomes" id="UP000694844">
    <property type="component" value="Chromosome 1"/>
</dbReference>
<feature type="transmembrane region" description="Helical" evidence="1">
    <location>
        <begin position="229"/>
        <end position="248"/>
    </location>
</feature>
<keyword evidence="1" id="KW-0472">Membrane</keyword>
<organism evidence="2 3">
    <name type="scientific">Crassostrea virginica</name>
    <name type="common">Eastern oyster</name>
    <dbReference type="NCBI Taxonomy" id="6565"/>
    <lineage>
        <taxon>Eukaryota</taxon>
        <taxon>Metazoa</taxon>
        <taxon>Spiralia</taxon>
        <taxon>Lophotrochozoa</taxon>
        <taxon>Mollusca</taxon>
        <taxon>Bivalvia</taxon>
        <taxon>Autobranchia</taxon>
        <taxon>Pteriomorphia</taxon>
        <taxon>Ostreida</taxon>
        <taxon>Ostreoidea</taxon>
        <taxon>Ostreidae</taxon>
        <taxon>Crassostrea</taxon>
    </lineage>
</organism>
<reference evidence="3" key="2">
    <citation type="submission" date="2025-08" db="UniProtKB">
        <authorList>
            <consortium name="RefSeq"/>
        </authorList>
    </citation>
    <scope>IDENTIFICATION</scope>
    <source>
        <tissue evidence="3">Whole sample</tissue>
    </source>
</reference>
<name>A0A8B8D7Q1_CRAVI</name>
<accession>A0A8B8D7Q1</accession>
<dbReference type="OrthoDB" id="10578571at2759"/>
<dbReference type="GeneID" id="111124318"/>
<dbReference type="AlphaFoldDB" id="A0A8B8D7Q1"/>
<feature type="transmembrane region" description="Helical" evidence="1">
    <location>
        <begin position="196"/>
        <end position="217"/>
    </location>
</feature>
<protein>
    <submittedName>
        <fullName evidence="3">Uncharacterized protein LOC111124318</fullName>
    </submittedName>
</protein>
<feature type="transmembrane region" description="Helical" evidence="1">
    <location>
        <begin position="260"/>
        <end position="286"/>
    </location>
</feature>